<evidence type="ECO:0000313" key="4">
    <source>
        <dbReference type="Proteomes" id="UP000596857"/>
    </source>
</evidence>
<name>A0ABX1YKL3_9BACL</name>
<feature type="signal peptide" evidence="1">
    <location>
        <begin position="1"/>
        <end position="28"/>
    </location>
</feature>
<sequence>MRSIRLRFSSAILTMVMLLGLVASVASAAQVTVSVQVNGTALRFPDAKPYYENNRVMIPIRFVSEALGAKVGYSLDRSVTIELGPKKILMKINSDTVTVDSVLQKLDVPARLQQNRTYVPLRFVSEALGAEVGWNQEKRLVTITTGASATPVASPSPTATPAVGGNNMFKVGFEWPRETELGKALFVDNMRVSGGKLSFTLPKEASGDYDGPVGGKSYKLEPGKSYSFPIGKNAGLISLSKAETSGDSWEGYAIALDTKYNEDMALLFGAITNDVVVFGKGNSGATLTEVIQKAKSLK</sequence>
<dbReference type="InterPro" id="IPR036582">
    <property type="entry name" value="Mao_N_sf"/>
</dbReference>
<dbReference type="Gene3D" id="3.30.457.10">
    <property type="entry name" value="Copper amine oxidase-like, N-terminal domain"/>
    <property type="match status" value="2"/>
</dbReference>
<protein>
    <submittedName>
        <fullName evidence="3">Copper amine oxidase N-terminal domain-containing protein</fullName>
    </submittedName>
</protein>
<evidence type="ECO:0000256" key="1">
    <source>
        <dbReference type="SAM" id="SignalP"/>
    </source>
</evidence>
<organism evidence="3 4">
    <name type="scientific">Paenibacillus phytohabitans</name>
    <dbReference type="NCBI Taxonomy" id="2654978"/>
    <lineage>
        <taxon>Bacteria</taxon>
        <taxon>Bacillati</taxon>
        <taxon>Bacillota</taxon>
        <taxon>Bacilli</taxon>
        <taxon>Bacillales</taxon>
        <taxon>Paenibacillaceae</taxon>
        <taxon>Paenibacillus</taxon>
    </lineage>
</organism>
<dbReference type="SUPFAM" id="SSF55383">
    <property type="entry name" value="Copper amine oxidase, domain N"/>
    <property type="match status" value="2"/>
</dbReference>
<evidence type="ECO:0000313" key="3">
    <source>
        <dbReference type="EMBL" id="NOU81580.1"/>
    </source>
</evidence>
<dbReference type="RefSeq" id="WP_171719052.1">
    <property type="nucleotide sequence ID" value="NZ_WHOB01000066.1"/>
</dbReference>
<dbReference type="Pfam" id="PF07833">
    <property type="entry name" value="Cu_amine_oxidN1"/>
    <property type="match status" value="1"/>
</dbReference>
<gene>
    <name evidence="3" type="ORF">GC101_22215</name>
</gene>
<evidence type="ECO:0000259" key="2">
    <source>
        <dbReference type="Pfam" id="PF07833"/>
    </source>
</evidence>
<feature type="chain" id="PRO_5047111696" evidence="1">
    <location>
        <begin position="29"/>
        <end position="298"/>
    </location>
</feature>
<dbReference type="Proteomes" id="UP000596857">
    <property type="component" value="Unassembled WGS sequence"/>
</dbReference>
<keyword evidence="1" id="KW-0732">Signal</keyword>
<comment type="caution">
    <text evidence="3">The sequence shown here is derived from an EMBL/GenBank/DDBJ whole genome shotgun (WGS) entry which is preliminary data.</text>
</comment>
<proteinExistence type="predicted"/>
<keyword evidence="4" id="KW-1185">Reference proteome</keyword>
<feature type="domain" description="Copper amine oxidase-like N-terminal" evidence="2">
    <location>
        <begin position="36"/>
        <end position="143"/>
    </location>
</feature>
<dbReference type="InterPro" id="IPR012854">
    <property type="entry name" value="Cu_amine_oxidase-like_N"/>
</dbReference>
<dbReference type="EMBL" id="WHOB01000066">
    <property type="protein sequence ID" value="NOU81580.1"/>
    <property type="molecule type" value="Genomic_DNA"/>
</dbReference>
<reference evidence="3 4" key="1">
    <citation type="submission" date="2019-10" db="EMBL/GenBank/DDBJ databases">
        <title>Description of Paenibacillus terricola sp. nov.</title>
        <authorList>
            <person name="Carlier A."/>
            <person name="Qi S."/>
        </authorList>
    </citation>
    <scope>NUCLEOTIDE SEQUENCE [LARGE SCALE GENOMIC DNA]</scope>
    <source>
        <strain evidence="3 4">LMG 31459</strain>
    </source>
</reference>
<accession>A0ABX1YKL3</accession>